<dbReference type="Gene3D" id="3.90.228.10">
    <property type="match status" value="1"/>
</dbReference>
<keyword evidence="3" id="KW-1185">Reference proteome</keyword>
<proteinExistence type="predicted"/>
<dbReference type="GO" id="GO:0005654">
    <property type="term" value="C:nucleoplasm"/>
    <property type="evidence" value="ECO:0007669"/>
    <property type="project" value="TreeGrafter"/>
</dbReference>
<dbReference type="Pfam" id="PF12509">
    <property type="entry name" value="DUF3715"/>
    <property type="match status" value="1"/>
</dbReference>
<dbReference type="InterPro" id="IPR046432">
    <property type="entry name" value="TASOR"/>
</dbReference>
<dbReference type="Proteomes" id="UP000551443">
    <property type="component" value="Unassembled WGS sequence"/>
</dbReference>
<gene>
    <name evidence="2" type="primary">Fam208a_1</name>
    <name evidence="2" type="ORF">XIPELE_R14271</name>
</gene>
<evidence type="ECO:0000313" key="3">
    <source>
        <dbReference type="Proteomes" id="UP000551443"/>
    </source>
</evidence>
<feature type="non-terminal residue" evidence="2">
    <location>
        <position position="1"/>
    </location>
</feature>
<dbReference type="PANTHER" id="PTHR16207">
    <property type="entry name" value="SET DOMAIN-CONTAINING PROTEIN"/>
    <property type="match status" value="1"/>
</dbReference>
<protein>
    <submittedName>
        <fullName evidence="2">TASOR protein</fullName>
    </submittedName>
</protein>
<dbReference type="EMBL" id="VZUH01086372">
    <property type="protein sequence ID" value="NXU94129.1"/>
    <property type="molecule type" value="Genomic_DNA"/>
</dbReference>
<sequence>PGGISPCSFPVLAPGVPTEPEDPQSLLQRAVSVLQGSYLDPTSHQSFHYSQAVLVQNEVFLRELQAFAQTKEGAGYSREELEETFGFLLFDKEEEARKVCQTGLRVNSSSISTLGDPAKGVYISKHADCLHPRPWYHGKSGYIVICKVIKGKVRVIPEHYSTTYTCPSPGYDCHVAESCSLSCPKPSPCQAFEQSQYYMYEVTGGSPAERPRQVCPYILL</sequence>
<name>A0A7L3PS56_9DEND</name>
<dbReference type="GO" id="GO:0045814">
    <property type="term" value="P:negative regulation of gene expression, epigenetic"/>
    <property type="evidence" value="ECO:0007669"/>
    <property type="project" value="InterPro"/>
</dbReference>
<feature type="domain" description="TASOR pseudo-PARP" evidence="1">
    <location>
        <begin position="74"/>
        <end position="216"/>
    </location>
</feature>
<comment type="caution">
    <text evidence="2">The sequence shown here is derived from an EMBL/GenBank/DDBJ whole genome shotgun (WGS) entry which is preliminary data.</text>
</comment>
<dbReference type="SUPFAM" id="SSF56399">
    <property type="entry name" value="ADP-ribosylation"/>
    <property type="match status" value="1"/>
</dbReference>
<feature type="non-terminal residue" evidence="2">
    <location>
        <position position="220"/>
    </location>
</feature>
<dbReference type="AlphaFoldDB" id="A0A7L3PS56"/>
<organism evidence="2 3">
    <name type="scientific">Xiphorhynchus elegans</name>
    <name type="common">elegant woodcreeper</name>
    <dbReference type="NCBI Taxonomy" id="269412"/>
    <lineage>
        <taxon>Eukaryota</taxon>
        <taxon>Metazoa</taxon>
        <taxon>Chordata</taxon>
        <taxon>Craniata</taxon>
        <taxon>Vertebrata</taxon>
        <taxon>Euteleostomi</taxon>
        <taxon>Archelosauria</taxon>
        <taxon>Archosauria</taxon>
        <taxon>Dinosauria</taxon>
        <taxon>Saurischia</taxon>
        <taxon>Theropoda</taxon>
        <taxon>Coelurosauria</taxon>
        <taxon>Aves</taxon>
        <taxon>Neognathae</taxon>
        <taxon>Neoaves</taxon>
        <taxon>Telluraves</taxon>
        <taxon>Australaves</taxon>
        <taxon>Passeriformes</taxon>
        <taxon>Dendrocolaptidae</taxon>
        <taxon>Xiphorhynchus</taxon>
    </lineage>
</organism>
<dbReference type="InterPro" id="IPR022188">
    <property type="entry name" value="TASOR_DUF3715"/>
</dbReference>
<dbReference type="PANTHER" id="PTHR16207:SF10">
    <property type="entry name" value="PROTEIN TASOR 2"/>
    <property type="match status" value="1"/>
</dbReference>
<evidence type="ECO:0000313" key="2">
    <source>
        <dbReference type="EMBL" id="NXU94129.1"/>
    </source>
</evidence>
<accession>A0A7L3PS56</accession>
<evidence type="ECO:0000259" key="1">
    <source>
        <dbReference type="Pfam" id="PF12509"/>
    </source>
</evidence>
<reference evidence="2 3" key="1">
    <citation type="submission" date="2019-09" db="EMBL/GenBank/DDBJ databases">
        <title>Bird 10,000 Genomes (B10K) Project - Family phase.</title>
        <authorList>
            <person name="Zhang G."/>
        </authorList>
    </citation>
    <scope>NUCLEOTIDE SEQUENCE [LARGE SCALE GENOMIC DNA]</scope>
    <source>
        <strain evidence="2">OUT-0059</strain>
        <tissue evidence="2">Muscle</tissue>
    </source>
</reference>